<sequence>MPGRQYYWYDTPDGEDLLLKTSFACKIGFAASTPAVATDLSLNPQKHLRTYLYRAGRYVVPAMGSAAMFALTSQLLIRHVPQIKPEYSYMIGGAAAGTVVGAATRSSVVGGVLGFYFGIIAWIAHDLHVKDAYNPKVFGSFPRRTVLNDDDILGADYRKAPLMSLPPPIARPAISPSSLDAWMI</sequence>
<organism evidence="12 13">
    <name type="scientific">Megalurothrips usitatus</name>
    <name type="common">bean blossom thrips</name>
    <dbReference type="NCBI Taxonomy" id="439358"/>
    <lineage>
        <taxon>Eukaryota</taxon>
        <taxon>Metazoa</taxon>
        <taxon>Ecdysozoa</taxon>
        <taxon>Arthropoda</taxon>
        <taxon>Hexapoda</taxon>
        <taxon>Insecta</taxon>
        <taxon>Pterygota</taxon>
        <taxon>Neoptera</taxon>
        <taxon>Paraneoptera</taxon>
        <taxon>Thysanoptera</taxon>
        <taxon>Terebrantia</taxon>
        <taxon>Thripoidea</taxon>
        <taxon>Thripidae</taxon>
        <taxon>Megalurothrips</taxon>
    </lineage>
</organism>
<feature type="transmembrane region" description="Helical" evidence="11">
    <location>
        <begin position="89"/>
        <end position="122"/>
    </location>
</feature>
<protein>
    <recommendedName>
        <fullName evidence="3">NADH dehydrogenase [ubiquinone] 1 alpha subcomplex subunit 11</fullName>
    </recommendedName>
    <alternativeName>
        <fullName evidence="9">Complex I-B14.7</fullName>
    </alternativeName>
    <alternativeName>
        <fullName evidence="10">NADH-ubiquinone oxidoreductase subunit B14.7</fullName>
    </alternativeName>
</protein>
<feature type="transmembrane region" description="Helical" evidence="11">
    <location>
        <begin position="58"/>
        <end position="77"/>
    </location>
</feature>
<keyword evidence="4 11" id="KW-0812">Transmembrane</keyword>
<proteinExistence type="inferred from homology"/>
<reference evidence="12" key="1">
    <citation type="submission" date="2022-12" db="EMBL/GenBank/DDBJ databases">
        <title>Chromosome-level genome assembly of the bean flower thrips Megalurothrips usitatus.</title>
        <authorList>
            <person name="Ma L."/>
            <person name="Liu Q."/>
            <person name="Li H."/>
            <person name="Cai W."/>
        </authorList>
    </citation>
    <scope>NUCLEOTIDE SEQUENCE</scope>
    <source>
        <strain evidence="12">Cailab_2022a</strain>
    </source>
</reference>
<evidence type="ECO:0000256" key="11">
    <source>
        <dbReference type="SAM" id="Phobius"/>
    </source>
</evidence>
<keyword evidence="8 11" id="KW-0472">Membrane</keyword>
<evidence type="ECO:0000256" key="10">
    <source>
        <dbReference type="ARBA" id="ARBA00031497"/>
    </source>
</evidence>
<comment type="subcellular location">
    <subcellularLocation>
        <location evidence="1">Mitochondrion inner membrane</location>
        <topology evidence="1">Multi-pass membrane protein</topology>
        <orientation evidence="1">Matrix side</orientation>
    </subcellularLocation>
</comment>
<dbReference type="GO" id="GO:0005743">
    <property type="term" value="C:mitochondrial inner membrane"/>
    <property type="evidence" value="ECO:0007669"/>
    <property type="project" value="UniProtKB-SubCell"/>
</dbReference>
<evidence type="ECO:0000313" key="13">
    <source>
        <dbReference type="Proteomes" id="UP001075354"/>
    </source>
</evidence>
<dbReference type="InterPro" id="IPR039205">
    <property type="entry name" value="NDUFA11"/>
</dbReference>
<dbReference type="PANTHER" id="PTHR21382:SF1">
    <property type="entry name" value="NADH DEHYDROGENASE [UBIQUINONE] 1 ALPHA SUBCOMPLEX SUBUNIT 11"/>
    <property type="match status" value="1"/>
</dbReference>
<evidence type="ECO:0000256" key="5">
    <source>
        <dbReference type="ARBA" id="ARBA00022792"/>
    </source>
</evidence>
<gene>
    <name evidence="12" type="ORF">ONE63_010715</name>
</gene>
<dbReference type="GO" id="GO:0006120">
    <property type="term" value="P:mitochondrial electron transport, NADH to ubiquinone"/>
    <property type="evidence" value="ECO:0007669"/>
    <property type="project" value="InterPro"/>
</dbReference>
<evidence type="ECO:0000313" key="12">
    <source>
        <dbReference type="EMBL" id="KAJ1524192.1"/>
    </source>
</evidence>
<dbReference type="GO" id="GO:0045271">
    <property type="term" value="C:respiratory chain complex I"/>
    <property type="evidence" value="ECO:0007669"/>
    <property type="project" value="InterPro"/>
</dbReference>
<dbReference type="Proteomes" id="UP001075354">
    <property type="component" value="Chromosome 9"/>
</dbReference>
<evidence type="ECO:0000256" key="1">
    <source>
        <dbReference type="ARBA" id="ARBA00004292"/>
    </source>
</evidence>
<evidence type="ECO:0000256" key="2">
    <source>
        <dbReference type="ARBA" id="ARBA00008699"/>
    </source>
</evidence>
<comment type="similarity">
    <text evidence="2">Belongs to the complex I NDUFA11 subunit family.</text>
</comment>
<evidence type="ECO:0000256" key="6">
    <source>
        <dbReference type="ARBA" id="ARBA00022989"/>
    </source>
</evidence>
<dbReference type="PANTHER" id="PTHR21382">
    <property type="entry name" value="NADH-UBIQUINONE OXIDOREDUCTASE SUBUNIT"/>
    <property type="match status" value="1"/>
</dbReference>
<comment type="caution">
    <text evidence="12">The sequence shown here is derived from an EMBL/GenBank/DDBJ whole genome shotgun (WGS) entry which is preliminary data.</text>
</comment>
<keyword evidence="6 11" id="KW-1133">Transmembrane helix</keyword>
<dbReference type="EMBL" id="JAPTSV010000009">
    <property type="protein sequence ID" value="KAJ1524192.1"/>
    <property type="molecule type" value="Genomic_DNA"/>
</dbReference>
<dbReference type="AlphaFoldDB" id="A0AAV7XKF6"/>
<evidence type="ECO:0000256" key="8">
    <source>
        <dbReference type="ARBA" id="ARBA00023136"/>
    </source>
</evidence>
<evidence type="ECO:0000256" key="4">
    <source>
        <dbReference type="ARBA" id="ARBA00022692"/>
    </source>
</evidence>
<evidence type="ECO:0000256" key="9">
    <source>
        <dbReference type="ARBA" id="ARBA00030608"/>
    </source>
</evidence>
<accession>A0AAV7XKF6</accession>
<name>A0AAV7XKF6_9NEOP</name>
<keyword evidence="13" id="KW-1185">Reference proteome</keyword>
<evidence type="ECO:0000256" key="3">
    <source>
        <dbReference type="ARBA" id="ARBA00018191"/>
    </source>
</evidence>
<evidence type="ECO:0000256" key="7">
    <source>
        <dbReference type="ARBA" id="ARBA00023128"/>
    </source>
</evidence>
<keyword evidence="7" id="KW-0496">Mitochondrion</keyword>
<keyword evidence="5" id="KW-0999">Mitochondrion inner membrane</keyword>